<dbReference type="EMBL" id="KV453913">
    <property type="protein sequence ID" value="ODV78545.1"/>
    <property type="molecule type" value="Genomic_DNA"/>
</dbReference>
<organism evidence="1 2">
    <name type="scientific">Suhomyces tanzawaensis NRRL Y-17324</name>
    <dbReference type="NCBI Taxonomy" id="984487"/>
    <lineage>
        <taxon>Eukaryota</taxon>
        <taxon>Fungi</taxon>
        <taxon>Dikarya</taxon>
        <taxon>Ascomycota</taxon>
        <taxon>Saccharomycotina</taxon>
        <taxon>Pichiomycetes</taxon>
        <taxon>Debaryomycetaceae</taxon>
        <taxon>Suhomyces</taxon>
    </lineage>
</organism>
<accession>A0A1E4SGF2</accession>
<evidence type="ECO:0000313" key="1">
    <source>
        <dbReference type="EMBL" id="ODV78545.1"/>
    </source>
</evidence>
<reference evidence="2" key="1">
    <citation type="submission" date="2016-05" db="EMBL/GenBank/DDBJ databases">
        <title>Comparative genomics of biotechnologically important yeasts.</title>
        <authorList>
            <consortium name="DOE Joint Genome Institute"/>
            <person name="Riley R."/>
            <person name="Haridas S."/>
            <person name="Wolfe K.H."/>
            <person name="Lopes M.R."/>
            <person name="Hittinger C.T."/>
            <person name="Goker M."/>
            <person name="Salamov A."/>
            <person name="Wisecaver J."/>
            <person name="Long T.M."/>
            <person name="Aerts A.L."/>
            <person name="Barry K."/>
            <person name="Choi C."/>
            <person name="Clum A."/>
            <person name="Coughlan A.Y."/>
            <person name="Deshpande S."/>
            <person name="Douglass A.P."/>
            <person name="Hanson S.J."/>
            <person name="Klenk H.-P."/>
            <person name="Labutti K."/>
            <person name="Lapidus A."/>
            <person name="Lindquist E."/>
            <person name="Lipzen A."/>
            <person name="Meier-Kolthoff J.P."/>
            <person name="Ohm R.A."/>
            <person name="Otillar R.P."/>
            <person name="Pangilinan J."/>
            <person name="Peng Y."/>
            <person name="Rokas A."/>
            <person name="Rosa C.A."/>
            <person name="Scheuner C."/>
            <person name="Sibirny A.A."/>
            <person name="Slot J.C."/>
            <person name="Stielow J.B."/>
            <person name="Sun H."/>
            <person name="Kurtzman C.P."/>
            <person name="Blackwell M."/>
            <person name="Grigoriev I.V."/>
            <person name="Jeffries T.W."/>
        </authorList>
    </citation>
    <scope>NUCLEOTIDE SEQUENCE [LARGE SCALE GENOMIC DNA]</scope>
    <source>
        <strain evidence="2">NRRL Y-17324</strain>
    </source>
</reference>
<dbReference type="AlphaFoldDB" id="A0A1E4SGF2"/>
<sequence length="83" mass="9471">MWKIPYQSAPRKNFDVPTILGPQEVSVWGRLGKRTPAADLKLDIISNSDLAIVNERGLTLPPIADYKRLICWAIRRQNAPRFL</sequence>
<dbReference type="Proteomes" id="UP000094285">
    <property type="component" value="Unassembled WGS sequence"/>
</dbReference>
<proteinExistence type="predicted"/>
<name>A0A1E4SGF2_9ASCO</name>
<dbReference type="RefSeq" id="XP_020063667.1">
    <property type="nucleotide sequence ID" value="XM_020207810.1"/>
</dbReference>
<keyword evidence="2" id="KW-1185">Reference proteome</keyword>
<protein>
    <submittedName>
        <fullName evidence="1">Uncharacterized protein</fullName>
    </submittedName>
</protein>
<dbReference type="GeneID" id="30981947"/>
<gene>
    <name evidence="1" type="ORF">CANTADRAFT_26597</name>
</gene>
<evidence type="ECO:0000313" key="2">
    <source>
        <dbReference type="Proteomes" id="UP000094285"/>
    </source>
</evidence>